<evidence type="ECO:0000256" key="1">
    <source>
        <dbReference type="ARBA" id="ARBA00022679"/>
    </source>
</evidence>
<dbReference type="PANTHER" id="PTHR43685">
    <property type="entry name" value="GLYCOSYLTRANSFERASE"/>
    <property type="match status" value="1"/>
</dbReference>
<dbReference type="Pfam" id="PF00535">
    <property type="entry name" value="Glycos_transf_2"/>
    <property type="match status" value="1"/>
</dbReference>
<dbReference type="Gene3D" id="3.90.550.10">
    <property type="entry name" value="Spore Coat Polysaccharide Biosynthesis Protein SpsA, Chain A"/>
    <property type="match status" value="1"/>
</dbReference>
<evidence type="ECO:0008006" key="6">
    <source>
        <dbReference type="Google" id="ProtNLM"/>
    </source>
</evidence>
<dbReference type="PANTHER" id="PTHR43685:SF3">
    <property type="entry name" value="SLR2126 PROTEIN"/>
    <property type="match status" value="1"/>
</dbReference>
<dbReference type="EMBL" id="BAAAQW010000003">
    <property type="protein sequence ID" value="GAA2198587.1"/>
    <property type="molecule type" value="Genomic_DNA"/>
</dbReference>
<dbReference type="InterPro" id="IPR029044">
    <property type="entry name" value="Nucleotide-diphossugar_trans"/>
</dbReference>
<keyword evidence="5" id="KW-1185">Reference proteome</keyword>
<comment type="caution">
    <text evidence="4">The sequence shown here is derived from an EMBL/GenBank/DDBJ whole genome shotgun (WGS) entry which is preliminary data.</text>
</comment>
<accession>A0ABP5NG19</accession>
<dbReference type="InterPro" id="IPR001173">
    <property type="entry name" value="Glyco_trans_2-like"/>
</dbReference>
<protein>
    <recommendedName>
        <fullName evidence="6">Glycosyltransferase, GT2 family</fullName>
    </recommendedName>
</protein>
<dbReference type="Pfam" id="PF02709">
    <property type="entry name" value="Glyco_transf_7C"/>
    <property type="match status" value="1"/>
</dbReference>
<evidence type="ECO:0000259" key="3">
    <source>
        <dbReference type="Pfam" id="PF02709"/>
    </source>
</evidence>
<gene>
    <name evidence="4" type="ORF">GCM10009849_11820</name>
</gene>
<feature type="domain" description="Galactosyltransferase C-terminal" evidence="3">
    <location>
        <begin position="154"/>
        <end position="203"/>
    </location>
</feature>
<proteinExistence type="predicted"/>
<dbReference type="Proteomes" id="UP001500432">
    <property type="component" value="Unassembled WGS sequence"/>
</dbReference>
<name>A0ABP5NG19_9MICC</name>
<reference evidence="5" key="1">
    <citation type="journal article" date="2019" name="Int. J. Syst. Evol. Microbiol.">
        <title>The Global Catalogue of Microorganisms (GCM) 10K type strain sequencing project: providing services to taxonomists for standard genome sequencing and annotation.</title>
        <authorList>
            <consortium name="The Broad Institute Genomics Platform"/>
            <consortium name="The Broad Institute Genome Sequencing Center for Infectious Disease"/>
            <person name="Wu L."/>
            <person name="Ma J."/>
        </authorList>
    </citation>
    <scope>NUCLEOTIDE SEQUENCE [LARGE SCALE GENOMIC DNA]</scope>
    <source>
        <strain evidence="5">JCM 16034</strain>
    </source>
</reference>
<keyword evidence="1" id="KW-0808">Transferase</keyword>
<organism evidence="4 5">
    <name type="scientific">Sinomonas flava</name>
    <dbReference type="NCBI Taxonomy" id="496857"/>
    <lineage>
        <taxon>Bacteria</taxon>
        <taxon>Bacillati</taxon>
        <taxon>Actinomycetota</taxon>
        <taxon>Actinomycetes</taxon>
        <taxon>Micrococcales</taxon>
        <taxon>Micrococcaceae</taxon>
        <taxon>Sinomonas</taxon>
    </lineage>
</organism>
<dbReference type="SUPFAM" id="SSF53448">
    <property type="entry name" value="Nucleotide-diphospho-sugar transferases"/>
    <property type="match status" value="1"/>
</dbReference>
<evidence type="ECO:0000313" key="5">
    <source>
        <dbReference type="Proteomes" id="UP001500432"/>
    </source>
</evidence>
<dbReference type="InterPro" id="IPR027791">
    <property type="entry name" value="Galactosyl_T_C"/>
</dbReference>
<evidence type="ECO:0000313" key="4">
    <source>
        <dbReference type="EMBL" id="GAA2198587.1"/>
    </source>
</evidence>
<evidence type="ECO:0000259" key="2">
    <source>
        <dbReference type="Pfam" id="PF00535"/>
    </source>
</evidence>
<feature type="domain" description="Glycosyltransferase 2-like" evidence="2">
    <location>
        <begin position="6"/>
        <end position="130"/>
    </location>
</feature>
<sequence>MNPAASIVVPTRGGAKRLPVLLRALSLQDTDDFEVVVVVDGDIDGTARLLDSWSDRLPLRTIVFPENLGRSAALNAGADLASGEILIRSDDDLEPGFGFVRGHIAHHSHATGPIGVVGLTTNHYPDTPFARAYGRAADRRFIRDALRLPEHSTWRLWAANVSVSKIIHRNLGGYDSRYRRYGWEDVDFGYRLHAAGVRVVVAPDLMAIHHGASTTTAVRTVRALHSGSARETFVGIHGTQALPEPSAGGGAWGLIVGAGARFATTRTLRAYGAAVDTIAPFVPIKLAEKLIALGVESAGLAGAQRPERASEDF</sequence>
<dbReference type="InterPro" id="IPR050834">
    <property type="entry name" value="Glycosyltransf_2"/>
</dbReference>